<dbReference type="RefSeq" id="WP_211846488.1">
    <property type="nucleotide sequence ID" value="NZ_JAAEDL010000008.1"/>
</dbReference>
<dbReference type="InterPro" id="IPR044855">
    <property type="entry name" value="CoA-Trfase_III_dom3_sf"/>
</dbReference>
<accession>A0A9X9XB77</accession>
<dbReference type="InterPro" id="IPR050483">
    <property type="entry name" value="CoA-transferase_III_domain"/>
</dbReference>
<dbReference type="Proteomes" id="UP001138709">
    <property type="component" value="Unassembled WGS sequence"/>
</dbReference>
<dbReference type="InterPro" id="IPR023606">
    <property type="entry name" value="CoA-Trfase_III_dom_1_sf"/>
</dbReference>
<evidence type="ECO:0000313" key="3">
    <source>
        <dbReference type="Proteomes" id="UP001138709"/>
    </source>
</evidence>
<dbReference type="EMBL" id="JAAEDL010000008">
    <property type="protein sequence ID" value="MBR0680963.1"/>
    <property type="molecule type" value="Genomic_DNA"/>
</dbReference>
<name>A0A9X9XB77_9PROT</name>
<keyword evidence="1 2" id="KW-0808">Transferase</keyword>
<sequence>MANHGGGALRGLRVLDFSHVIAGPYATQILGDLGAEVTKVEPVIAGDMGRRMAPYKNDQSHYFTCFNRNKRSITINIKSPDGKNIVENLIRTHDIIVENFGPGVMDRLGLGFEQVAAINDRVIYCSISGFGSTGPLAGKRTYDLVTQAHSGAMSANGEPGSRPLKIGIPIGDTSGSLFAVIAVLAAVIERDKAPGSRRIDIALVDCLMATLANHAGHVLATGRQTEKQGSFHYFSVPNGTFPAADGYVAIAVTEDPQWRRLCSALGLQTLAEDPDFATMPARDRNRGTVARHLEAALASLSVSDAVAKLDAAGVPSGPVHSIVEALDHPQTKARDMLVEMTHPSYGTLQAVSLPVGGGLARDQFSPPPLLGENTAEILRELGYGEERIEALIRTGVVSSAPQEAELDTASAAAGGKALR</sequence>
<dbReference type="Gene3D" id="3.30.1540.10">
    <property type="entry name" value="formyl-coa transferase, domain 3"/>
    <property type="match status" value="1"/>
</dbReference>
<dbReference type="GO" id="GO:0008410">
    <property type="term" value="F:CoA-transferase activity"/>
    <property type="evidence" value="ECO:0007669"/>
    <property type="project" value="TreeGrafter"/>
</dbReference>
<dbReference type="SUPFAM" id="SSF89796">
    <property type="entry name" value="CoA-transferase family III (CaiB/BaiF)"/>
    <property type="match status" value="1"/>
</dbReference>
<gene>
    <name evidence="2" type="ORF">GXW74_10735</name>
</gene>
<keyword evidence="3" id="KW-1185">Reference proteome</keyword>
<dbReference type="PANTHER" id="PTHR48207:SF3">
    <property type="entry name" value="SUCCINATE--HYDROXYMETHYLGLUTARATE COA-TRANSFERASE"/>
    <property type="match status" value="1"/>
</dbReference>
<evidence type="ECO:0000313" key="2">
    <source>
        <dbReference type="EMBL" id="MBR0680963.1"/>
    </source>
</evidence>
<dbReference type="PANTHER" id="PTHR48207">
    <property type="entry name" value="SUCCINATE--HYDROXYMETHYLGLUTARATE COA-TRANSFERASE"/>
    <property type="match status" value="1"/>
</dbReference>
<protein>
    <submittedName>
        <fullName evidence="2">CoA transferase</fullName>
    </submittedName>
</protein>
<reference evidence="2" key="2">
    <citation type="journal article" date="2021" name="Syst. Appl. Microbiol.">
        <title>Roseomonas hellenica sp. nov., isolated from roots of wild-growing Alkanna tinctoria.</title>
        <authorList>
            <person name="Rat A."/>
            <person name="Naranjo H.D."/>
            <person name="Lebbe L."/>
            <person name="Cnockaert M."/>
            <person name="Krigas N."/>
            <person name="Grigoriadou K."/>
            <person name="Maloupa E."/>
            <person name="Willems A."/>
        </authorList>
    </citation>
    <scope>NUCLEOTIDE SEQUENCE</scope>
    <source>
        <strain evidence="2">LMG 31228</strain>
    </source>
</reference>
<reference evidence="2" key="1">
    <citation type="submission" date="2020-01" db="EMBL/GenBank/DDBJ databases">
        <authorList>
            <person name="Rat A."/>
        </authorList>
    </citation>
    <scope>NUCLEOTIDE SEQUENCE</scope>
    <source>
        <strain evidence="2">LMG 31228</strain>
    </source>
</reference>
<dbReference type="Pfam" id="PF02515">
    <property type="entry name" value="CoA_transf_3"/>
    <property type="match status" value="1"/>
</dbReference>
<comment type="caution">
    <text evidence="2">The sequence shown here is derived from an EMBL/GenBank/DDBJ whole genome shotgun (WGS) entry which is preliminary data.</text>
</comment>
<dbReference type="AlphaFoldDB" id="A0A9X9XB77"/>
<evidence type="ECO:0000256" key="1">
    <source>
        <dbReference type="ARBA" id="ARBA00022679"/>
    </source>
</evidence>
<organism evidence="2 3">
    <name type="scientific">Neoroseomonas eburnea</name>
    <dbReference type="NCBI Taxonomy" id="1346889"/>
    <lineage>
        <taxon>Bacteria</taxon>
        <taxon>Pseudomonadati</taxon>
        <taxon>Pseudomonadota</taxon>
        <taxon>Alphaproteobacteria</taxon>
        <taxon>Acetobacterales</taxon>
        <taxon>Acetobacteraceae</taxon>
        <taxon>Neoroseomonas</taxon>
    </lineage>
</organism>
<dbReference type="Gene3D" id="3.40.50.10540">
    <property type="entry name" value="Crotonobetainyl-coa:carnitine coa-transferase, domain 1"/>
    <property type="match status" value="1"/>
</dbReference>
<dbReference type="InterPro" id="IPR003673">
    <property type="entry name" value="CoA-Trfase_fam_III"/>
</dbReference>
<proteinExistence type="predicted"/>